<proteinExistence type="predicted"/>
<evidence type="ECO:0000256" key="1">
    <source>
        <dbReference type="SAM" id="MobiDB-lite"/>
    </source>
</evidence>
<dbReference type="RefSeq" id="WP_184197325.1">
    <property type="nucleotide sequence ID" value="NZ_JACHGW010000002.1"/>
</dbReference>
<comment type="caution">
    <text evidence="2">The sequence shown here is derived from an EMBL/GenBank/DDBJ whole genome shotgun (WGS) entry which is preliminary data.</text>
</comment>
<feature type="compositionally biased region" description="Gly residues" evidence="1">
    <location>
        <begin position="611"/>
        <end position="621"/>
    </location>
</feature>
<evidence type="ECO:0000313" key="3">
    <source>
        <dbReference type="Proteomes" id="UP000520814"/>
    </source>
</evidence>
<dbReference type="AlphaFoldDB" id="A0A7W9SRI6"/>
<evidence type="ECO:0000313" key="2">
    <source>
        <dbReference type="EMBL" id="MBB6051115.1"/>
    </source>
</evidence>
<accession>A0A7W9SRI6</accession>
<dbReference type="SUPFAM" id="SSF48452">
    <property type="entry name" value="TPR-like"/>
    <property type="match status" value="1"/>
</dbReference>
<name>A0A7W9SRI6_ARMRO</name>
<dbReference type="Proteomes" id="UP000520814">
    <property type="component" value="Unassembled WGS sequence"/>
</dbReference>
<protein>
    <recommendedName>
        <fullName evidence="4">Tetratricopeptide repeat protein</fullName>
    </recommendedName>
</protein>
<evidence type="ECO:0008006" key="4">
    <source>
        <dbReference type="Google" id="ProtNLM"/>
    </source>
</evidence>
<organism evidence="2 3">
    <name type="scientific">Armatimonas rosea</name>
    <dbReference type="NCBI Taxonomy" id="685828"/>
    <lineage>
        <taxon>Bacteria</taxon>
        <taxon>Bacillati</taxon>
        <taxon>Armatimonadota</taxon>
        <taxon>Armatimonadia</taxon>
        <taxon>Armatimonadales</taxon>
        <taxon>Armatimonadaceae</taxon>
        <taxon>Armatimonas</taxon>
    </lineage>
</organism>
<feature type="region of interest" description="Disordered" evidence="1">
    <location>
        <begin position="602"/>
        <end position="621"/>
    </location>
</feature>
<keyword evidence="3" id="KW-1185">Reference proteome</keyword>
<dbReference type="PROSITE" id="PS51257">
    <property type="entry name" value="PROKAR_LIPOPROTEIN"/>
    <property type="match status" value="1"/>
</dbReference>
<reference evidence="2 3" key="1">
    <citation type="submission" date="2020-08" db="EMBL/GenBank/DDBJ databases">
        <title>Genomic Encyclopedia of Type Strains, Phase IV (KMG-IV): sequencing the most valuable type-strain genomes for metagenomic binning, comparative biology and taxonomic classification.</title>
        <authorList>
            <person name="Goeker M."/>
        </authorList>
    </citation>
    <scope>NUCLEOTIDE SEQUENCE [LARGE SCALE GENOMIC DNA]</scope>
    <source>
        <strain evidence="2 3">DSM 23562</strain>
    </source>
</reference>
<dbReference type="EMBL" id="JACHGW010000002">
    <property type="protein sequence ID" value="MBB6051115.1"/>
    <property type="molecule type" value="Genomic_DNA"/>
</dbReference>
<gene>
    <name evidence="2" type="ORF">HNQ39_002906</name>
</gene>
<sequence>MTELRNVQRRYFPLALTGLLLLAGCRSEGWQSMPLPPPTPLPPWPERSAEQLPFLFRETESRLNLCGNEALFAWRRLAGLYQHLGQSEQAVRALDRAAQLLDKALATPTQQSTERSALADQYLALKQPERARGLLTAYRYQGVLPTSAAALKRTTLTENELRNLKNLDILLYPRLLLALVDQGPQEALRRELQPRLDFTLMRGPEGGRTERFHSAILLQFHLSKPEAALKGTELQPPQEQLRTLSCLLWGGTIQPSAILFQRDRFKTLQARVTPPLKAALEQRLTGALGRLTPDPQLDIDLAAVATLAQQSGAPALATLALTRMASRPYQAQAHAELPQGPYLSLPPVPPTLRTFERSTFLGRNLGRIMGLDDSRYQEKLIEQFFAELKTDKDRLLFSSHVANLCWKLERPDLIDRLLGLYPEPAFQCHQTLKKCEWALKKDSPVQAAEALKRALAQLPQIHKVSHQLQEAMLAVDLARKLKDRTSLGQLRTQIEGLLPQVTIMALRTEGKVYLAGLHHQLGDRAGYEALQAELHQFDASYPFETLALQSRLQRMATELNKLKAHGLAVKTLSDIRSPLIQANGLMELGEALVGAPPQPLYGPTASLQNGPGAGRGLGNLR</sequence>
<dbReference type="InterPro" id="IPR011990">
    <property type="entry name" value="TPR-like_helical_dom_sf"/>
</dbReference>